<evidence type="ECO:0000313" key="2">
    <source>
        <dbReference type="EMBL" id="KAK7094440.1"/>
    </source>
</evidence>
<feature type="chain" id="PRO_5042926960" evidence="1">
    <location>
        <begin position="25"/>
        <end position="176"/>
    </location>
</feature>
<comment type="caution">
    <text evidence="2">The sequence shown here is derived from an EMBL/GenBank/DDBJ whole genome shotgun (WGS) entry which is preliminary data.</text>
</comment>
<feature type="signal peptide" evidence="1">
    <location>
        <begin position="1"/>
        <end position="24"/>
    </location>
</feature>
<accession>A0AAN9AW13</accession>
<proteinExistence type="predicted"/>
<evidence type="ECO:0000256" key="1">
    <source>
        <dbReference type="SAM" id="SignalP"/>
    </source>
</evidence>
<dbReference type="AlphaFoldDB" id="A0AAN9AW13"/>
<evidence type="ECO:0000313" key="3">
    <source>
        <dbReference type="Proteomes" id="UP001374579"/>
    </source>
</evidence>
<name>A0AAN9AW13_9CAEN</name>
<dbReference type="Proteomes" id="UP001374579">
    <property type="component" value="Unassembled WGS sequence"/>
</dbReference>
<gene>
    <name evidence="2" type="ORF">V1264_006001</name>
</gene>
<keyword evidence="1" id="KW-0732">Signal</keyword>
<protein>
    <submittedName>
        <fullName evidence="2">Uncharacterized protein</fullName>
    </submittedName>
</protein>
<organism evidence="2 3">
    <name type="scientific">Littorina saxatilis</name>
    <dbReference type="NCBI Taxonomy" id="31220"/>
    <lineage>
        <taxon>Eukaryota</taxon>
        <taxon>Metazoa</taxon>
        <taxon>Spiralia</taxon>
        <taxon>Lophotrochozoa</taxon>
        <taxon>Mollusca</taxon>
        <taxon>Gastropoda</taxon>
        <taxon>Caenogastropoda</taxon>
        <taxon>Littorinimorpha</taxon>
        <taxon>Littorinoidea</taxon>
        <taxon>Littorinidae</taxon>
        <taxon>Littorina</taxon>
    </lineage>
</organism>
<sequence>METWWRAGVTAVLILLSLAQSTHGKAKGVVDCWECSNYDLTGKFYDQCPKDGTVDPIRAYQGNCSGKCFTHNNDVETKLVVRGCTGSQWGLPDPLPADGCYPWYSEIWCVCSTDGCNGVALGTPKKGAVQFDSHIDYNKPAGTGDDDDDYGAASHLVASWTTFQLTLVLSVLGFVP</sequence>
<dbReference type="EMBL" id="JBAMIC010000018">
    <property type="protein sequence ID" value="KAK7094440.1"/>
    <property type="molecule type" value="Genomic_DNA"/>
</dbReference>
<reference evidence="2 3" key="1">
    <citation type="submission" date="2024-02" db="EMBL/GenBank/DDBJ databases">
        <title>Chromosome-scale genome assembly of the rough periwinkle Littorina saxatilis.</title>
        <authorList>
            <person name="De Jode A."/>
            <person name="Faria R."/>
            <person name="Formenti G."/>
            <person name="Sims Y."/>
            <person name="Smith T.P."/>
            <person name="Tracey A."/>
            <person name="Wood J.M.D."/>
            <person name="Zagrodzka Z.B."/>
            <person name="Johannesson K."/>
            <person name="Butlin R.K."/>
            <person name="Leder E.H."/>
        </authorList>
    </citation>
    <scope>NUCLEOTIDE SEQUENCE [LARGE SCALE GENOMIC DNA]</scope>
    <source>
        <strain evidence="2">Snail1</strain>
        <tissue evidence="2">Muscle</tissue>
    </source>
</reference>
<keyword evidence="3" id="KW-1185">Reference proteome</keyword>